<dbReference type="Pfam" id="PF00106">
    <property type="entry name" value="adh_short"/>
    <property type="match status" value="1"/>
</dbReference>
<dbReference type="SUPFAM" id="SSF51735">
    <property type="entry name" value="NAD(P)-binding Rossmann-fold domains"/>
    <property type="match status" value="1"/>
</dbReference>
<reference evidence="3" key="1">
    <citation type="journal article" date="2019" name="Int. J. Syst. Evol. Microbiol.">
        <title>The Global Catalogue of Microorganisms (GCM) 10K type strain sequencing project: providing services to taxonomists for standard genome sequencing and annotation.</title>
        <authorList>
            <consortium name="The Broad Institute Genomics Platform"/>
            <consortium name="The Broad Institute Genome Sequencing Center for Infectious Disease"/>
            <person name="Wu L."/>
            <person name="Ma J."/>
        </authorList>
    </citation>
    <scope>NUCLEOTIDE SEQUENCE [LARGE SCALE GENOMIC DNA]</scope>
    <source>
        <strain evidence="3">JCM 15481</strain>
    </source>
</reference>
<dbReference type="Proteomes" id="UP001500443">
    <property type="component" value="Unassembled WGS sequence"/>
</dbReference>
<keyword evidence="1" id="KW-0560">Oxidoreductase</keyword>
<dbReference type="PANTHER" id="PTHR47534:SF3">
    <property type="entry name" value="ALCOHOL DEHYDROGENASE-LIKE C-TERMINAL DOMAIN-CONTAINING PROTEIN"/>
    <property type="match status" value="1"/>
</dbReference>
<dbReference type="RefSeq" id="WP_344291239.1">
    <property type="nucleotide sequence ID" value="NZ_BAAAPF010000131.1"/>
</dbReference>
<organism evidence="2 3">
    <name type="scientific">Streptomyces synnematoformans</name>
    <dbReference type="NCBI Taxonomy" id="415721"/>
    <lineage>
        <taxon>Bacteria</taxon>
        <taxon>Bacillati</taxon>
        <taxon>Actinomycetota</taxon>
        <taxon>Actinomycetes</taxon>
        <taxon>Kitasatosporales</taxon>
        <taxon>Streptomycetaceae</taxon>
        <taxon>Streptomyces</taxon>
    </lineage>
</organism>
<dbReference type="Gene3D" id="3.40.50.720">
    <property type="entry name" value="NAD(P)-binding Rossmann-like Domain"/>
    <property type="match status" value="1"/>
</dbReference>
<evidence type="ECO:0000256" key="1">
    <source>
        <dbReference type="ARBA" id="ARBA00023002"/>
    </source>
</evidence>
<dbReference type="EMBL" id="BAAAPF010000131">
    <property type="protein sequence ID" value="GAA2130476.1"/>
    <property type="molecule type" value="Genomic_DNA"/>
</dbReference>
<protein>
    <recommendedName>
        <fullName evidence="4">SDR family NAD(P)-dependent oxidoreductase</fullName>
    </recommendedName>
</protein>
<comment type="caution">
    <text evidence="2">The sequence shown here is derived from an EMBL/GenBank/DDBJ whole genome shotgun (WGS) entry which is preliminary data.</text>
</comment>
<proteinExistence type="predicted"/>
<evidence type="ECO:0008006" key="4">
    <source>
        <dbReference type="Google" id="ProtNLM"/>
    </source>
</evidence>
<dbReference type="InterPro" id="IPR002347">
    <property type="entry name" value="SDR_fam"/>
</dbReference>
<evidence type="ECO:0000313" key="2">
    <source>
        <dbReference type="EMBL" id="GAA2130476.1"/>
    </source>
</evidence>
<dbReference type="PANTHER" id="PTHR47534">
    <property type="entry name" value="YALI0E05731P"/>
    <property type="match status" value="1"/>
</dbReference>
<dbReference type="InterPro" id="IPR052228">
    <property type="entry name" value="Sec_Metab_Biosynth_Oxidored"/>
</dbReference>
<sequence>MPGQPQKTVIISGGTDGMGRAVALERLGRGDRVTVIGSSEDKGRALLDRAADPNLRFVRADLSSIAEVERVVADIGGQYEAIDALALFANRVSRKRKQTADGLEFTFALYYLSRYLLSHRLLPLLDAAPAPVVVNVAGVGNTAGAIRWDDPQLTRRYGPVRAQLQAARANDLLGVAFANRTATRTRYVAYHPGFTRSGVDNHDLRLVRGSLRLLARFFARPVAESVRPVVDWIDDPPRDPHTAVDRGKPLDASLKTLRPEDAERLTAYTEDLLRRHG</sequence>
<keyword evidence="3" id="KW-1185">Reference proteome</keyword>
<gene>
    <name evidence="2" type="ORF">GCM10009802_38450</name>
</gene>
<name>A0ABP5KHI2_9ACTN</name>
<dbReference type="InterPro" id="IPR036291">
    <property type="entry name" value="NAD(P)-bd_dom_sf"/>
</dbReference>
<accession>A0ABP5KHI2</accession>
<evidence type="ECO:0000313" key="3">
    <source>
        <dbReference type="Proteomes" id="UP001500443"/>
    </source>
</evidence>